<feature type="domain" description="SH3b" evidence="2">
    <location>
        <begin position="105"/>
        <end position="166"/>
    </location>
</feature>
<dbReference type="Pfam" id="PF06347">
    <property type="entry name" value="SH3_4"/>
    <property type="match status" value="1"/>
</dbReference>
<proteinExistence type="predicted"/>
<keyword evidence="1" id="KW-0472">Membrane</keyword>
<evidence type="ECO:0000313" key="3">
    <source>
        <dbReference type="EMBL" id="SVA92825.1"/>
    </source>
</evidence>
<keyword evidence="1" id="KW-0812">Transmembrane</keyword>
<protein>
    <recommendedName>
        <fullName evidence="2">SH3b domain-containing protein</fullName>
    </recommendedName>
</protein>
<keyword evidence="1" id="KW-1133">Transmembrane helix</keyword>
<gene>
    <name evidence="3" type="ORF">METZ01_LOCUS145679</name>
</gene>
<dbReference type="SMART" id="SM00287">
    <property type="entry name" value="SH3b"/>
    <property type="match status" value="1"/>
</dbReference>
<dbReference type="EMBL" id="UINC01022690">
    <property type="protein sequence ID" value="SVA92825.1"/>
    <property type="molecule type" value="Genomic_DNA"/>
</dbReference>
<dbReference type="Gene3D" id="2.30.30.40">
    <property type="entry name" value="SH3 Domains"/>
    <property type="match status" value="1"/>
</dbReference>
<accession>A0A381ZU46</accession>
<sequence length="171" mass="19065">MTFSRKHSKKSKLTSLCSVCGTKILPGIIFCFECGLPDLPKKEPEETGISLEQAVMRIGVLVLLFLCVVLVKFDVAMDDLFFSSGTVLEADSLNFREKDQGDGFELIHTVIPSLANVRSKPSMDGQVIAVVEEGMNLIIVKKKQDWTKVRVFEKTGWISSRLIKSEVQNVK</sequence>
<feature type="transmembrane region" description="Helical" evidence="1">
    <location>
        <begin position="55"/>
        <end position="73"/>
    </location>
</feature>
<name>A0A381ZU46_9ZZZZ</name>
<organism evidence="3">
    <name type="scientific">marine metagenome</name>
    <dbReference type="NCBI Taxonomy" id="408172"/>
    <lineage>
        <taxon>unclassified sequences</taxon>
        <taxon>metagenomes</taxon>
        <taxon>ecological metagenomes</taxon>
    </lineage>
</organism>
<evidence type="ECO:0000256" key="1">
    <source>
        <dbReference type="SAM" id="Phobius"/>
    </source>
</evidence>
<dbReference type="AlphaFoldDB" id="A0A381ZU46"/>
<dbReference type="InterPro" id="IPR003646">
    <property type="entry name" value="SH3-like_bac-type"/>
</dbReference>
<evidence type="ECO:0000259" key="2">
    <source>
        <dbReference type="SMART" id="SM00287"/>
    </source>
</evidence>
<dbReference type="InterPro" id="IPR010466">
    <property type="entry name" value="DUF1058"/>
</dbReference>
<reference evidence="3" key="1">
    <citation type="submission" date="2018-05" db="EMBL/GenBank/DDBJ databases">
        <authorList>
            <person name="Lanie J.A."/>
            <person name="Ng W.-L."/>
            <person name="Kazmierczak K.M."/>
            <person name="Andrzejewski T.M."/>
            <person name="Davidsen T.M."/>
            <person name="Wayne K.J."/>
            <person name="Tettelin H."/>
            <person name="Glass J.I."/>
            <person name="Rusch D."/>
            <person name="Podicherti R."/>
            <person name="Tsui H.-C.T."/>
            <person name="Winkler M.E."/>
        </authorList>
    </citation>
    <scope>NUCLEOTIDE SEQUENCE</scope>
</reference>